<proteinExistence type="predicted"/>
<dbReference type="STRING" id="145388.A0A0D2KC16"/>
<dbReference type="KEGG" id="mng:MNEG_0324"/>
<dbReference type="Proteomes" id="UP000054498">
    <property type="component" value="Unassembled WGS sequence"/>
</dbReference>
<dbReference type="Pfam" id="PF00248">
    <property type="entry name" value="Aldo_ket_red"/>
    <property type="match status" value="1"/>
</dbReference>
<dbReference type="SUPFAM" id="SSF51430">
    <property type="entry name" value="NAD(P)-linked oxidoreductase"/>
    <property type="match status" value="1"/>
</dbReference>
<reference evidence="2 3" key="1">
    <citation type="journal article" date="2013" name="BMC Genomics">
        <title>Reconstruction of the lipid metabolism for the microalga Monoraphidium neglectum from its genome sequence reveals characteristics suitable for biofuel production.</title>
        <authorList>
            <person name="Bogen C."/>
            <person name="Al-Dilaimi A."/>
            <person name="Albersmeier A."/>
            <person name="Wichmann J."/>
            <person name="Grundmann M."/>
            <person name="Rupp O."/>
            <person name="Lauersen K.J."/>
            <person name="Blifernez-Klassen O."/>
            <person name="Kalinowski J."/>
            <person name="Goesmann A."/>
            <person name="Mussgnug J.H."/>
            <person name="Kruse O."/>
        </authorList>
    </citation>
    <scope>NUCLEOTIDE SEQUENCE [LARGE SCALE GENOMIC DNA]</scope>
    <source>
        <strain evidence="2 3">SAG 48.87</strain>
    </source>
</reference>
<sequence>MAPDQASTPEATVPGPALRIKPLGGSTLEVPIVCLGTMTFGKQNSEEESFALLDYAFERGVNFLDTAELYPVPPSPATSADTERIIGRWMKARSIPRDKIIITTKVAGEIPGLDRSFIVAARSETPAEAASQPQPKLRAAEIRDACEASLRRLQTDYIDIYLIHWPARYAPCFGKRRYRPELERESPSVEEQVEAIGQLIQEGKIKEWGVSNETTFGVCTICEAARKLGVKPPVAIQNDVSLVLRSYEGELAEACAPRNNNIGLLAYGCLAGGTLTGKYRGGVRPEKSRHTIFPGFQPRYLSDRVAAATERYAELAESKGLTPTQLALSWAATRWYMASVIIGGTTVQQLKDNIDACCLALDPEVEAAVDELYLTFGDANLTD</sequence>
<gene>
    <name evidence="2" type="ORF">MNEG_0324</name>
</gene>
<dbReference type="InterPro" id="IPR036812">
    <property type="entry name" value="NAD(P)_OxRdtase_dom_sf"/>
</dbReference>
<evidence type="ECO:0000313" key="2">
    <source>
        <dbReference type="EMBL" id="KIZ07628.1"/>
    </source>
</evidence>
<dbReference type="RefSeq" id="XP_013906647.1">
    <property type="nucleotide sequence ID" value="XM_014051193.1"/>
</dbReference>
<organism evidence="2 3">
    <name type="scientific">Monoraphidium neglectum</name>
    <dbReference type="NCBI Taxonomy" id="145388"/>
    <lineage>
        <taxon>Eukaryota</taxon>
        <taxon>Viridiplantae</taxon>
        <taxon>Chlorophyta</taxon>
        <taxon>core chlorophytes</taxon>
        <taxon>Chlorophyceae</taxon>
        <taxon>CS clade</taxon>
        <taxon>Sphaeropleales</taxon>
        <taxon>Selenastraceae</taxon>
        <taxon>Monoraphidium</taxon>
    </lineage>
</organism>
<dbReference type="Gene3D" id="3.20.20.100">
    <property type="entry name" value="NADP-dependent oxidoreductase domain"/>
    <property type="match status" value="1"/>
</dbReference>
<feature type="domain" description="NADP-dependent oxidoreductase" evidence="1">
    <location>
        <begin position="33"/>
        <end position="373"/>
    </location>
</feature>
<dbReference type="InterPro" id="IPR023210">
    <property type="entry name" value="NADP_OxRdtase_dom"/>
</dbReference>
<dbReference type="PANTHER" id="PTHR43364:SF17">
    <property type="entry name" value="ALDO KETO REDUCTASE"/>
    <property type="match status" value="1"/>
</dbReference>
<evidence type="ECO:0000259" key="1">
    <source>
        <dbReference type="Pfam" id="PF00248"/>
    </source>
</evidence>
<dbReference type="EMBL" id="KK100243">
    <property type="protein sequence ID" value="KIZ07628.1"/>
    <property type="molecule type" value="Genomic_DNA"/>
</dbReference>
<dbReference type="CDD" id="cd19094">
    <property type="entry name" value="AKR_Tas-like"/>
    <property type="match status" value="1"/>
</dbReference>
<name>A0A0D2KC16_9CHLO</name>
<dbReference type="InterPro" id="IPR050523">
    <property type="entry name" value="AKR_Detox_Biosynth"/>
</dbReference>
<dbReference type="PANTHER" id="PTHR43364">
    <property type="entry name" value="NADH-SPECIFIC METHYLGLYOXAL REDUCTASE-RELATED"/>
    <property type="match status" value="1"/>
</dbReference>
<protein>
    <submittedName>
        <fullName evidence="2">Protein tas</fullName>
    </submittedName>
</protein>
<dbReference type="GeneID" id="25726442"/>
<evidence type="ECO:0000313" key="3">
    <source>
        <dbReference type="Proteomes" id="UP000054498"/>
    </source>
</evidence>
<dbReference type="AlphaFoldDB" id="A0A0D2KC16"/>
<dbReference type="OrthoDB" id="2310150at2759"/>
<accession>A0A0D2KC16</accession>
<keyword evidence="3" id="KW-1185">Reference proteome</keyword>